<sequence length="147" mass="16273">MAAEKLTKARLIQILFLMTVLIAAFVWRTITYNDSKPADENAIQCQIKAGTCVFEEKQQELEITLSPTPAIAESPLIVQIGNVNVKPTATVEGINMFMGTIPVVFEQKGDVWLGHFSVPACVHPQMDWAMNLEQGGKKVIVKFTVIK</sequence>
<evidence type="ECO:0000313" key="3">
    <source>
        <dbReference type="Proteomes" id="UP000240904"/>
    </source>
</evidence>
<keyword evidence="1" id="KW-1133">Transmembrane helix</keyword>
<protein>
    <submittedName>
        <fullName evidence="2">Uncharacterized protein</fullName>
    </submittedName>
</protein>
<dbReference type="AlphaFoldDB" id="A0A2T3N1Z7"/>
<evidence type="ECO:0000256" key="1">
    <source>
        <dbReference type="SAM" id="Phobius"/>
    </source>
</evidence>
<keyword evidence="3" id="KW-1185">Reference proteome</keyword>
<proteinExistence type="predicted"/>
<evidence type="ECO:0000313" key="2">
    <source>
        <dbReference type="EMBL" id="PSW06255.1"/>
    </source>
</evidence>
<dbReference type="RefSeq" id="WP_107282634.1">
    <property type="nucleotide sequence ID" value="NZ_PYMC01000003.1"/>
</dbReference>
<accession>A0A2T3N1Z7</accession>
<organism evidence="2 3">
    <name type="scientific">Photobacterium lipolyticum</name>
    <dbReference type="NCBI Taxonomy" id="266810"/>
    <lineage>
        <taxon>Bacteria</taxon>
        <taxon>Pseudomonadati</taxon>
        <taxon>Pseudomonadota</taxon>
        <taxon>Gammaproteobacteria</taxon>
        <taxon>Vibrionales</taxon>
        <taxon>Vibrionaceae</taxon>
        <taxon>Photobacterium</taxon>
    </lineage>
</organism>
<dbReference type="Proteomes" id="UP000240904">
    <property type="component" value="Unassembled WGS sequence"/>
</dbReference>
<reference evidence="2 3" key="1">
    <citation type="submission" date="2018-03" db="EMBL/GenBank/DDBJ databases">
        <title>Whole genome sequencing of Histamine producing bacteria.</title>
        <authorList>
            <person name="Butler K."/>
        </authorList>
    </citation>
    <scope>NUCLEOTIDE SEQUENCE [LARGE SCALE GENOMIC DNA]</scope>
    <source>
        <strain evidence="2 3">DSM 16190</strain>
    </source>
</reference>
<feature type="transmembrane region" description="Helical" evidence="1">
    <location>
        <begin position="12"/>
        <end position="30"/>
    </location>
</feature>
<dbReference type="EMBL" id="PYMC01000003">
    <property type="protein sequence ID" value="PSW06255.1"/>
    <property type="molecule type" value="Genomic_DNA"/>
</dbReference>
<keyword evidence="1" id="KW-0812">Transmembrane</keyword>
<name>A0A2T3N1Z7_9GAMM</name>
<dbReference type="OrthoDB" id="5917376at2"/>
<comment type="caution">
    <text evidence="2">The sequence shown here is derived from an EMBL/GenBank/DDBJ whole genome shotgun (WGS) entry which is preliminary data.</text>
</comment>
<gene>
    <name evidence="2" type="ORF">C9I89_07035</name>
</gene>
<keyword evidence="1" id="KW-0472">Membrane</keyword>